<gene>
    <name evidence="2" type="ORF">J2781_001134</name>
</gene>
<evidence type="ECO:0000313" key="2">
    <source>
        <dbReference type="EMBL" id="MDR6404219.1"/>
    </source>
</evidence>
<evidence type="ECO:0000313" key="3">
    <source>
        <dbReference type="Proteomes" id="UP001184853"/>
    </source>
</evidence>
<dbReference type="PROSITE" id="PS51186">
    <property type="entry name" value="GNAT"/>
    <property type="match status" value="1"/>
</dbReference>
<name>A0ABU1LBW0_9FLAO</name>
<dbReference type="EMBL" id="JAVDQS010000002">
    <property type="protein sequence ID" value="MDR6404219.1"/>
    <property type="molecule type" value="Genomic_DNA"/>
</dbReference>
<proteinExistence type="predicted"/>
<dbReference type="Pfam" id="PF00583">
    <property type="entry name" value="Acetyltransf_1"/>
    <property type="match status" value="1"/>
</dbReference>
<keyword evidence="3" id="KW-1185">Reference proteome</keyword>
<comment type="caution">
    <text evidence="2">The sequence shown here is derived from an EMBL/GenBank/DDBJ whole genome shotgun (WGS) entry which is preliminary data.</text>
</comment>
<accession>A0ABU1LBW0</accession>
<feature type="domain" description="N-acetyltransferase" evidence="1">
    <location>
        <begin position="4"/>
        <end position="183"/>
    </location>
</feature>
<dbReference type="RefSeq" id="WP_309804034.1">
    <property type="nucleotide sequence ID" value="NZ_JAVDQS010000002.1"/>
</dbReference>
<sequence>MESIIIRKAEPKDYPAIIELQNKNTPDKLSEKEKEQGFVVSDMTEETLHQINESIGVLVALEGEALAGFVCLTATDSLPEHPVIESMCETFPQQIFNNKSLIDYKIFLYGPVLIDPKWRGRGILKKIFSAVKEYTKKDYNLGVAFINDKNKHSLSAHLQGLGMTPLQPFKSGNESFQLVVFPV</sequence>
<reference evidence="2 3" key="1">
    <citation type="submission" date="2023-07" db="EMBL/GenBank/DDBJ databases">
        <title>Sorghum-associated microbial communities from plants grown in Nebraska, USA.</title>
        <authorList>
            <person name="Schachtman D."/>
        </authorList>
    </citation>
    <scope>NUCLEOTIDE SEQUENCE [LARGE SCALE GENOMIC DNA]</scope>
    <source>
        <strain evidence="2 3">DS1709</strain>
    </source>
</reference>
<dbReference type="Gene3D" id="3.40.630.30">
    <property type="match status" value="1"/>
</dbReference>
<organism evidence="2 3">
    <name type="scientific">Chryseobacterium geocarposphaerae</name>
    <dbReference type="NCBI Taxonomy" id="1416776"/>
    <lineage>
        <taxon>Bacteria</taxon>
        <taxon>Pseudomonadati</taxon>
        <taxon>Bacteroidota</taxon>
        <taxon>Flavobacteriia</taxon>
        <taxon>Flavobacteriales</taxon>
        <taxon>Weeksellaceae</taxon>
        <taxon>Chryseobacterium group</taxon>
        <taxon>Chryseobacterium</taxon>
    </lineage>
</organism>
<dbReference type="CDD" id="cd04301">
    <property type="entry name" value="NAT_SF"/>
    <property type="match status" value="1"/>
</dbReference>
<dbReference type="InterPro" id="IPR000182">
    <property type="entry name" value="GNAT_dom"/>
</dbReference>
<protein>
    <submittedName>
        <fullName evidence="2">L-amino acid N-acyltransferase YncA</fullName>
    </submittedName>
</protein>
<evidence type="ECO:0000259" key="1">
    <source>
        <dbReference type="PROSITE" id="PS51186"/>
    </source>
</evidence>
<dbReference type="SUPFAM" id="SSF55729">
    <property type="entry name" value="Acyl-CoA N-acyltransferases (Nat)"/>
    <property type="match status" value="1"/>
</dbReference>
<dbReference type="InterPro" id="IPR016181">
    <property type="entry name" value="Acyl_CoA_acyltransferase"/>
</dbReference>
<dbReference type="Proteomes" id="UP001184853">
    <property type="component" value="Unassembled WGS sequence"/>
</dbReference>